<sequence>MKINIFLFEVKKDISEKNRRLFKRIVFKHAKIAAKKLNIDLINIVIYPKRDLTIPKVGSGGFAPNSEWIRLAIDPFRKEEDIEYIIKNIIPLSVYHEMNHVARWSKPGYGSSLLDAIISEGLAIVFAEENWDLFKAPWAKYEQGEIKKYFEFLNKRNKDQDKNYNHAEWFFGKGKPNWLGYKLGSFIIRVVKNKNPNINLLELVHMDSKKIIKLSDMNIIIH</sequence>
<dbReference type="EMBL" id="PETS01000015">
    <property type="protein sequence ID" value="PIV52032.1"/>
    <property type="molecule type" value="Genomic_DNA"/>
</dbReference>
<dbReference type="Proteomes" id="UP000228896">
    <property type="component" value="Unassembled WGS sequence"/>
</dbReference>
<protein>
    <recommendedName>
        <fullName evidence="1">DUF2268 domain-containing protein</fullName>
    </recommendedName>
</protein>
<evidence type="ECO:0000313" key="3">
    <source>
        <dbReference type="Proteomes" id="UP000228896"/>
    </source>
</evidence>
<evidence type="ECO:0000313" key="2">
    <source>
        <dbReference type="EMBL" id="PIV52032.1"/>
    </source>
</evidence>
<proteinExistence type="predicted"/>
<dbReference type="Pfam" id="PF10026">
    <property type="entry name" value="DUF2268"/>
    <property type="match status" value="1"/>
</dbReference>
<gene>
    <name evidence="2" type="ORF">COS18_00845</name>
</gene>
<accession>A0A2M7DQJ4</accession>
<name>A0A2M7DQJ4_9BACT</name>
<comment type="caution">
    <text evidence="2">The sequence shown here is derived from an EMBL/GenBank/DDBJ whole genome shotgun (WGS) entry which is preliminary data.</text>
</comment>
<feature type="domain" description="DUF2268" evidence="1">
    <location>
        <begin position="31"/>
        <end position="213"/>
    </location>
</feature>
<dbReference type="InterPro" id="IPR018728">
    <property type="entry name" value="DUF2268"/>
</dbReference>
<reference evidence="3" key="1">
    <citation type="submission" date="2017-09" db="EMBL/GenBank/DDBJ databases">
        <title>Depth-based differentiation of microbial function through sediment-hosted aquifers and enrichment of novel symbionts in the deep terrestrial subsurface.</title>
        <authorList>
            <person name="Probst A.J."/>
            <person name="Ladd B."/>
            <person name="Jarett J.K."/>
            <person name="Geller-Mcgrath D.E."/>
            <person name="Sieber C.M.K."/>
            <person name="Emerson J.B."/>
            <person name="Anantharaman K."/>
            <person name="Thomas B.C."/>
            <person name="Malmstrom R."/>
            <person name="Stieglmeier M."/>
            <person name="Klingl A."/>
            <person name="Woyke T."/>
            <person name="Ryan C.M."/>
            <person name="Banfield J.F."/>
        </authorList>
    </citation>
    <scope>NUCLEOTIDE SEQUENCE [LARGE SCALE GENOMIC DNA]</scope>
</reference>
<evidence type="ECO:0000259" key="1">
    <source>
        <dbReference type="Pfam" id="PF10026"/>
    </source>
</evidence>
<organism evidence="2 3">
    <name type="scientific">Candidatus Falkowbacteria bacterium CG02_land_8_20_14_3_00_36_14</name>
    <dbReference type="NCBI Taxonomy" id="1974560"/>
    <lineage>
        <taxon>Bacteria</taxon>
        <taxon>Candidatus Falkowiibacteriota</taxon>
    </lineage>
</organism>
<dbReference type="AlphaFoldDB" id="A0A2M7DQJ4"/>